<sequence length="226" mass="25344">MKQISTYQVPYQREDTNKLCILYGVVSQIVNLKQEAVNGLTERYYAQIRIGTKVVEFEVDSGAAYSFLPHNVYAGLNLGVTMHQTDISIPSYTHNVFVPDGKINIKEEFNGTVINDQIYIVPETHNAIAGHVRILKFGLYLRNLDTHAADVSTVKLIDNIENMDQGAQIYPVPRNGKIGKIPDVVVSHKLRKGAQPVFHRQRDVPYALIKKVDAELDTLEAEGVLI</sequence>
<keyword evidence="2" id="KW-1185">Reference proteome</keyword>
<proteinExistence type="predicted"/>
<accession>A0ABQ9HYR1</accession>
<organism evidence="1 2">
    <name type="scientific">Dryococelus australis</name>
    <dbReference type="NCBI Taxonomy" id="614101"/>
    <lineage>
        <taxon>Eukaryota</taxon>
        <taxon>Metazoa</taxon>
        <taxon>Ecdysozoa</taxon>
        <taxon>Arthropoda</taxon>
        <taxon>Hexapoda</taxon>
        <taxon>Insecta</taxon>
        <taxon>Pterygota</taxon>
        <taxon>Neoptera</taxon>
        <taxon>Polyneoptera</taxon>
        <taxon>Phasmatodea</taxon>
        <taxon>Verophasmatodea</taxon>
        <taxon>Anareolatae</taxon>
        <taxon>Phasmatidae</taxon>
        <taxon>Eurycanthinae</taxon>
        <taxon>Dryococelus</taxon>
    </lineage>
</organism>
<dbReference type="EMBL" id="JARBHB010000003">
    <property type="protein sequence ID" value="KAJ8889527.1"/>
    <property type="molecule type" value="Genomic_DNA"/>
</dbReference>
<dbReference type="Proteomes" id="UP001159363">
    <property type="component" value="Chromosome 3"/>
</dbReference>
<reference evidence="1 2" key="1">
    <citation type="submission" date="2023-02" db="EMBL/GenBank/DDBJ databases">
        <title>LHISI_Scaffold_Assembly.</title>
        <authorList>
            <person name="Stuart O.P."/>
            <person name="Cleave R."/>
            <person name="Magrath M.J.L."/>
            <person name="Mikheyev A.S."/>
        </authorList>
    </citation>
    <scope>NUCLEOTIDE SEQUENCE [LARGE SCALE GENOMIC DNA]</scope>
    <source>
        <strain evidence="1">Daus_M_001</strain>
        <tissue evidence="1">Leg muscle</tissue>
    </source>
</reference>
<evidence type="ECO:0000313" key="1">
    <source>
        <dbReference type="EMBL" id="KAJ8889527.1"/>
    </source>
</evidence>
<protein>
    <submittedName>
        <fullName evidence="1">Uncharacterized protein</fullName>
    </submittedName>
</protein>
<evidence type="ECO:0000313" key="2">
    <source>
        <dbReference type="Proteomes" id="UP001159363"/>
    </source>
</evidence>
<gene>
    <name evidence="1" type="ORF">PR048_009026</name>
</gene>
<dbReference type="PANTHER" id="PTHR37984">
    <property type="entry name" value="PROTEIN CBG26694"/>
    <property type="match status" value="1"/>
</dbReference>
<dbReference type="PANTHER" id="PTHR37984:SF9">
    <property type="entry name" value="INTEGRASE CATALYTIC DOMAIN-CONTAINING PROTEIN"/>
    <property type="match status" value="1"/>
</dbReference>
<dbReference type="InterPro" id="IPR050951">
    <property type="entry name" value="Retrovirus_Pol_polyprotein"/>
</dbReference>
<dbReference type="SUPFAM" id="SSF50630">
    <property type="entry name" value="Acid proteases"/>
    <property type="match status" value="1"/>
</dbReference>
<name>A0ABQ9HYR1_9NEOP</name>
<dbReference type="InterPro" id="IPR021109">
    <property type="entry name" value="Peptidase_aspartic_dom_sf"/>
</dbReference>
<comment type="caution">
    <text evidence="1">The sequence shown here is derived from an EMBL/GenBank/DDBJ whole genome shotgun (WGS) entry which is preliminary data.</text>
</comment>